<protein>
    <submittedName>
        <fullName evidence="2">Uncharacterized protein</fullName>
    </submittedName>
</protein>
<dbReference type="Proteomes" id="UP000199297">
    <property type="component" value="Unassembled WGS sequence"/>
</dbReference>
<keyword evidence="3" id="KW-1185">Reference proteome</keyword>
<dbReference type="EMBL" id="FOBI01000001">
    <property type="protein sequence ID" value="SEK53970.1"/>
    <property type="molecule type" value="Genomic_DNA"/>
</dbReference>
<evidence type="ECO:0000313" key="3">
    <source>
        <dbReference type="Proteomes" id="UP000199297"/>
    </source>
</evidence>
<dbReference type="RefSeq" id="WP_085282165.1">
    <property type="nucleotide sequence ID" value="NZ_FOBI01000001.1"/>
</dbReference>
<gene>
    <name evidence="2" type="ORF">SAMN05216262_101608</name>
</gene>
<keyword evidence="1" id="KW-0175">Coiled coil</keyword>
<proteinExistence type="predicted"/>
<sequence length="183" mass="20882">MIYLLHARWLLLTTALLFLSGCQLTLPSESKPSYGEYYLTLQQLSSQQLADEVAKQQAAIALDKAPNTALYYQGQLKLLLLYSLPRSPVYNSFSAKTWLNNLQNSSDNGAFADISPSDQAFFSLLRDQLNQRILMRNRLLAEQQKQQQAALNQQQQLIEQVTLLQQIIKQLQNIEQAIDKRIP</sequence>
<name>A0A1H7HXU2_9GAMM</name>
<dbReference type="AlphaFoldDB" id="A0A1H7HXU2"/>
<evidence type="ECO:0000256" key="1">
    <source>
        <dbReference type="SAM" id="Coils"/>
    </source>
</evidence>
<feature type="coiled-coil region" evidence="1">
    <location>
        <begin position="140"/>
        <end position="174"/>
    </location>
</feature>
<evidence type="ECO:0000313" key="2">
    <source>
        <dbReference type="EMBL" id="SEK53970.1"/>
    </source>
</evidence>
<accession>A0A1H7HXU2</accession>
<dbReference type="OrthoDB" id="6385648at2"/>
<reference evidence="3" key="1">
    <citation type="submission" date="2016-10" db="EMBL/GenBank/DDBJ databases">
        <authorList>
            <person name="Varghese N."/>
            <person name="Submissions S."/>
        </authorList>
    </citation>
    <scope>NUCLEOTIDE SEQUENCE [LARGE SCALE GENOMIC DNA]</scope>
    <source>
        <strain evidence="3">CGMCC 1.9127</strain>
    </source>
</reference>
<organism evidence="2 3">
    <name type="scientific">Colwellia chukchiensis</name>
    <dbReference type="NCBI Taxonomy" id="641665"/>
    <lineage>
        <taxon>Bacteria</taxon>
        <taxon>Pseudomonadati</taxon>
        <taxon>Pseudomonadota</taxon>
        <taxon>Gammaproteobacteria</taxon>
        <taxon>Alteromonadales</taxon>
        <taxon>Colwelliaceae</taxon>
        <taxon>Colwellia</taxon>
    </lineage>
</organism>
<dbReference type="STRING" id="641665.GCA_002104455_00097"/>